<accession>A0A0G4PZH5</accession>
<dbReference type="RefSeq" id="WP_072062632.1">
    <property type="nucleotide sequence ID" value="NZ_CVRY01000001.1"/>
</dbReference>
<proteinExistence type="predicted"/>
<name>A0A0G4PZH5_9GAMM</name>
<dbReference type="EMBL" id="CVRY01000001">
    <property type="protein sequence ID" value="CRL59020.1"/>
    <property type="molecule type" value="Genomic_DNA"/>
</dbReference>
<evidence type="ECO:0000313" key="1">
    <source>
        <dbReference type="EMBL" id="CRL59020.1"/>
    </source>
</evidence>
<dbReference type="AlphaFoldDB" id="A0A0G4PZH5"/>
<organism evidence="1 2">
    <name type="scientific">Proteus penneri</name>
    <dbReference type="NCBI Taxonomy" id="102862"/>
    <lineage>
        <taxon>Bacteria</taxon>
        <taxon>Pseudomonadati</taxon>
        <taxon>Pseudomonadota</taxon>
        <taxon>Gammaproteobacteria</taxon>
        <taxon>Enterobacterales</taxon>
        <taxon>Morganellaceae</taxon>
        <taxon>Proteus</taxon>
    </lineage>
</organism>
<evidence type="ECO:0008006" key="3">
    <source>
        <dbReference type="Google" id="ProtNLM"/>
    </source>
</evidence>
<sequence length="193" mass="21336">MQYHPFSDAMVNAINEGAYIVLAARLDLKSGVTCAHTGVGQLIIAGETYLGVGSLGEISQLKENKTTSPPQLQLKLTGFDKSLVGMVMNEQSRGREVRLMMVAIGEEGKPLLAEVLFVGQITSINVVSGEENAVCVNVSNRFERWSIGLPDRFTDESWSSRRQGDRIFRYVAQMAERAIYWGSKKDAPAFIYK</sequence>
<evidence type="ECO:0000313" key="2">
    <source>
        <dbReference type="Proteomes" id="UP000183920"/>
    </source>
</evidence>
<dbReference type="Proteomes" id="UP000183920">
    <property type="component" value="Unassembled WGS sequence"/>
</dbReference>
<reference evidence="2" key="1">
    <citation type="submission" date="2015-06" db="EMBL/GenBank/DDBJ databases">
        <authorList>
            <person name="Urmite Genomes"/>
        </authorList>
    </citation>
    <scope>NUCLEOTIDE SEQUENCE [LARGE SCALE GENOMIC DNA]</scope>
    <source>
        <strain evidence="2">CSUR P1867</strain>
    </source>
</reference>
<gene>
    <name evidence="1" type="ORF">BN1804_00192</name>
</gene>
<protein>
    <recommendedName>
        <fullName evidence="3">Phage protein</fullName>
    </recommendedName>
</protein>